<comment type="caution">
    <text evidence="9">The sequence shown here is derived from an EMBL/GenBank/DDBJ whole genome shotgun (WGS) entry which is preliminary data.</text>
</comment>
<feature type="domain" description="DNA methyltransferase 1-associated 1" evidence="7">
    <location>
        <begin position="270"/>
        <end position="439"/>
    </location>
</feature>
<dbReference type="PANTHER" id="PTHR12855:SF10">
    <property type="entry name" value="DNA METHYLTRANSFERASE 1-ASSOCIATED PROTEIN 1"/>
    <property type="match status" value="1"/>
</dbReference>
<evidence type="ECO:0000256" key="5">
    <source>
        <dbReference type="ARBA" id="ARBA00023242"/>
    </source>
</evidence>
<dbReference type="Gene3D" id="1.10.10.60">
    <property type="entry name" value="Homeodomain-like"/>
    <property type="match status" value="1"/>
</dbReference>
<evidence type="ECO:0000256" key="3">
    <source>
        <dbReference type="ARBA" id="ARBA00023015"/>
    </source>
</evidence>
<evidence type="ECO:0000313" key="10">
    <source>
        <dbReference type="Proteomes" id="UP001303046"/>
    </source>
</evidence>
<keyword evidence="3" id="KW-0805">Transcription regulation</keyword>
<dbReference type="Pfam" id="PF05499">
    <property type="entry name" value="DMAP1"/>
    <property type="match status" value="1"/>
</dbReference>
<feature type="coiled-coil region" evidence="6">
    <location>
        <begin position="417"/>
        <end position="444"/>
    </location>
</feature>
<keyword evidence="6" id="KW-0175">Coiled coil</keyword>
<comment type="subcellular location">
    <subcellularLocation>
        <location evidence="1">Nucleus</location>
    </subcellularLocation>
</comment>
<dbReference type="Proteomes" id="UP001303046">
    <property type="component" value="Unassembled WGS sequence"/>
</dbReference>
<accession>A0ABR1BQN9</accession>
<dbReference type="InterPro" id="IPR032563">
    <property type="entry name" value="DAMP1_SANT-like"/>
</dbReference>
<keyword evidence="5" id="KW-0539">Nucleus</keyword>
<keyword evidence="4" id="KW-0804">Transcription</keyword>
<evidence type="ECO:0000256" key="1">
    <source>
        <dbReference type="ARBA" id="ARBA00004123"/>
    </source>
</evidence>
<dbReference type="EMBL" id="JAVFWL010000001">
    <property type="protein sequence ID" value="KAK6728086.1"/>
    <property type="molecule type" value="Genomic_DNA"/>
</dbReference>
<gene>
    <name evidence="9" type="primary">Necator_chrI.g1751</name>
    <name evidence="9" type="ORF">RB195_005625</name>
</gene>
<keyword evidence="2" id="KW-0156">Chromatin regulator</keyword>
<feature type="domain" description="DAMP1 SANT/Myb-like" evidence="8">
    <location>
        <begin position="154"/>
        <end position="232"/>
    </location>
</feature>
<dbReference type="Pfam" id="PF16282">
    <property type="entry name" value="SANT_DAMP1_like"/>
    <property type="match status" value="1"/>
</dbReference>
<sequence length="514" mass="58932">MNILRNQSDICTKNPAHSLVAQYNCSSESAQLGKMIGDVKSIITGDTKEKDDTSAKPISLTSISKKNARRTETFKRPEKMHRELYNLIGSAETKDAGAVVPTEIRKGFRQLNAQLAGRPARKYKWVPFINEARNDNLQLYHWQRIDKLENPEPYPFAKFNKVINIPDFTDEEYEKYFKVAKWSLEETRHLFDVCRRFDIRWPIVHDRYNREKYGPRSMEDMKDRFYAITNELALLKDPNCEPICFDADHERRRKEQLNKQWNRTKEQLEEEEMLLAELKRIEVRKREREKKAQDLQKLINMAEAPASPSVSGACMSPALGKKKGTLRQKAGTATVTTATNLSFNPVDISVSAIRFPEFKSAGAHLRSQEMKLPTNIGQKKLKNIEVVLSKCKLEMNPMGTEAIVAAYNEFRSQIILLQELKSTLQTAEFELETLRNRLTEEGKEPFEIESRMRISNLNEGGLDPEEITGEEGAPSTIRRITSYIDTSTTAPLLVRKRKLGVGSSSLDAVRTRKT</sequence>
<evidence type="ECO:0000313" key="9">
    <source>
        <dbReference type="EMBL" id="KAK6728086.1"/>
    </source>
</evidence>
<protein>
    <recommendedName>
        <fullName evidence="11">DNA methyltransferase 1-associated protein 1</fullName>
    </recommendedName>
</protein>
<evidence type="ECO:0008006" key="11">
    <source>
        <dbReference type="Google" id="ProtNLM"/>
    </source>
</evidence>
<keyword evidence="10" id="KW-1185">Reference proteome</keyword>
<evidence type="ECO:0000259" key="7">
    <source>
        <dbReference type="Pfam" id="PF05499"/>
    </source>
</evidence>
<organism evidence="9 10">
    <name type="scientific">Necator americanus</name>
    <name type="common">Human hookworm</name>
    <dbReference type="NCBI Taxonomy" id="51031"/>
    <lineage>
        <taxon>Eukaryota</taxon>
        <taxon>Metazoa</taxon>
        <taxon>Ecdysozoa</taxon>
        <taxon>Nematoda</taxon>
        <taxon>Chromadorea</taxon>
        <taxon>Rhabditida</taxon>
        <taxon>Rhabditina</taxon>
        <taxon>Rhabditomorpha</taxon>
        <taxon>Strongyloidea</taxon>
        <taxon>Ancylostomatidae</taxon>
        <taxon>Bunostominae</taxon>
        <taxon>Necator</taxon>
    </lineage>
</organism>
<dbReference type="InterPro" id="IPR008468">
    <property type="entry name" value="DMAP1"/>
</dbReference>
<proteinExistence type="predicted"/>
<feature type="coiled-coil region" evidence="6">
    <location>
        <begin position="247"/>
        <end position="298"/>
    </location>
</feature>
<name>A0ABR1BQN9_NECAM</name>
<dbReference type="PANTHER" id="PTHR12855">
    <property type="entry name" value="DNA METHYLTRANSFERASE 1-ASSOCIATED PROTEIN 1 FAMILY MEMBER"/>
    <property type="match status" value="1"/>
</dbReference>
<reference evidence="9 10" key="1">
    <citation type="submission" date="2023-08" db="EMBL/GenBank/DDBJ databases">
        <title>A Necator americanus chromosomal reference genome.</title>
        <authorList>
            <person name="Ilik V."/>
            <person name="Petrzelkova K.J."/>
            <person name="Pardy F."/>
            <person name="Fuh T."/>
            <person name="Niatou-Singa F.S."/>
            <person name="Gouil Q."/>
            <person name="Baker L."/>
            <person name="Ritchie M.E."/>
            <person name="Jex A.R."/>
            <person name="Gazzola D."/>
            <person name="Li H."/>
            <person name="Toshio Fujiwara R."/>
            <person name="Zhan B."/>
            <person name="Aroian R.V."/>
            <person name="Pafco B."/>
            <person name="Schwarz E.M."/>
        </authorList>
    </citation>
    <scope>NUCLEOTIDE SEQUENCE [LARGE SCALE GENOMIC DNA]</scope>
    <source>
        <strain evidence="9 10">Aroian</strain>
        <tissue evidence="9">Whole animal</tissue>
    </source>
</reference>
<dbReference type="InterPro" id="IPR027109">
    <property type="entry name" value="Swc4/Dmap1"/>
</dbReference>
<evidence type="ECO:0000256" key="4">
    <source>
        <dbReference type="ARBA" id="ARBA00023163"/>
    </source>
</evidence>
<evidence type="ECO:0000259" key="8">
    <source>
        <dbReference type="Pfam" id="PF16282"/>
    </source>
</evidence>
<evidence type="ECO:0000256" key="6">
    <source>
        <dbReference type="SAM" id="Coils"/>
    </source>
</evidence>
<evidence type="ECO:0000256" key="2">
    <source>
        <dbReference type="ARBA" id="ARBA00022853"/>
    </source>
</evidence>